<name>A0ABP8JZS2_9ACTN</name>
<organism evidence="4 5">
    <name type="scientific">Tsukamurella soli</name>
    <dbReference type="NCBI Taxonomy" id="644556"/>
    <lineage>
        <taxon>Bacteria</taxon>
        <taxon>Bacillati</taxon>
        <taxon>Actinomycetota</taxon>
        <taxon>Actinomycetes</taxon>
        <taxon>Mycobacteriales</taxon>
        <taxon>Tsukamurellaceae</taxon>
        <taxon>Tsukamurella</taxon>
    </lineage>
</organism>
<comment type="catalytic activity">
    <reaction evidence="3">
        <text>a ribonucleoside 5'-triphosphate + H2O = a ribonucleoside 5'-phosphate + diphosphate + H(+)</text>
        <dbReference type="Rhea" id="RHEA:23996"/>
        <dbReference type="ChEBI" id="CHEBI:15377"/>
        <dbReference type="ChEBI" id="CHEBI:15378"/>
        <dbReference type="ChEBI" id="CHEBI:33019"/>
        <dbReference type="ChEBI" id="CHEBI:58043"/>
        <dbReference type="ChEBI" id="CHEBI:61557"/>
        <dbReference type="EC" id="3.6.1.9"/>
    </reaction>
</comment>
<dbReference type="NCBIfam" id="TIGR00172">
    <property type="entry name" value="maf"/>
    <property type="match status" value="1"/>
</dbReference>
<evidence type="ECO:0000313" key="4">
    <source>
        <dbReference type="EMBL" id="GAA4398626.1"/>
    </source>
</evidence>
<dbReference type="PANTHER" id="PTHR43213:SF5">
    <property type="entry name" value="BIFUNCTIONAL DTTP_UTP PYROPHOSPHATASE_METHYLTRANSFERASE PROTEIN-RELATED"/>
    <property type="match status" value="1"/>
</dbReference>
<dbReference type="Proteomes" id="UP001500635">
    <property type="component" value="Unassembled WGS sequence"/>
</dbReference>
<accession>A0ABP8JZS2</accession>
<dbReference type="CDD" id="cd00555">
    <property type="entry name" value="Maf"/>
    <property type="match status" value="1"/>
</dbReference>
<dbReference type="Gene3D" id="3.90.950.10">
    <property type="match status" value="1"/>
</dbReference>
<dbReference type="InterPro" id="IPR003697">
    <property type="entry name" value="Maf-like"/>
</dbReference>
<keyword evidence="3" id="KW-0963">Cytoplasm</keyword>
<sequence>MEVVLASASPARLAVLRAAGVEPTVSVSRVDEDAVLAALGPRVGHEEAVVALARAKAEDVATSVPGPAVVIGCDSMLSIGGELVGKPHTVDVARERWRAMAGCDGRLLTGHCVLLVEDRAVIASAAGTGTTTLRFASPSTAELEAYLASGEPLEVAGAFTLDGLGGWFIENVDGAPSSVIGISLPLTRALLRELGVDIAALWAGPRSGSARADYPSNY</sequence>
<feature type="active site" description="Proton acceptor" evidence="3">
    <location>
        <position position="74"/>
    </location>
</feature>
<evidence type="ECO:0000256" key="2">
    <source>
        <dbReference type="ARBA" id="ARBA00022801"/>
    </source>
</evidence>
<comment type="subcellular location">
    <subcellularLocation>
        <location evidence="3">Cytoplasm</location>
    </subcellularLocation>
</comment>
<comment type="catalytic activity">
    <reaction evidence="3">
        <text>a 2'-deoxyribonucleoside 5'-triphosphate + H2O = a 2'-deoxyribonucleoside 5'-phosphate + diphosphate + H(+)</text>
        <dbReference type="Rhea" id="RHEA:44644"/>
        <dbReference type="ChEBI" id="CHEBI:15377"/>
        <dbReference type="ChEBI" id="CHEBI:15378"/>
        <dbReference type="ChEBI" id="CHEBI:33019"/>
        <dbReference type="ChEBI" id="CHEBI:61560"/>
        <dbReference type="ChEBI" id="CHEBI:65317"/>
        <dbReference type="EC" id="3.6.1.9"/>
    </reaction>
</comment>
<comment type="caution">
    <text evidence="3">Lacks conserved residue(s) required for the propagation of feature annotation.</text>
</comment>
<dbReference type="PANTHER" id="PTHR43213">
    <property type="entry name" value="BIFUNCTIONAL DTTP/UTP PYROPHOSPHATASE/METHYLTRANSFERASE PROTEIN-RELATED"/>
    <property type="match status" value="1"/>
</dbReference>
<comment type="function">
    <text evidence="3">Nucleoside triphosphate pyrophosphatase. May have a dual role in cell division arrest and in preventing the incorporation of modified nucleotides into cellular nucleic acids.</text>
</comment>
<dbReference type="SUPFAM" id="SSF52972">
    <property type="entry name" value="ITPase-like"/>
    <property type="match status" value="1"/>
</dbReference>
<keyword evidence="2 3" id="KW-0378">Hydrolase</keyword>
<protein>
    <recommendedName>
        <fullName evidence="3">Nucleoside triphosphate pyrophosphatase</fullName>
        <ecNumber evidence="3">3.6.1.9</ecNumber>
    </recommendedName>
    <alternativeName>
        <fullName evidence="3">Nucleotide pyrophosphatase</fullName>
        <shortName evidence="3">Nucleotide PPase</shortName>
    </alternativeName>
</protein>
<keyword evidence="3" id="KW-0546">Nucleotide metabolism</keyword>
<evidence type="ECO:0000313" key="5">
    <source>
        <dbReference type="Proteomes" id="UP001500635"/>
    </source>
</evidence>
<dbReference type="InterPro" id="IPR029001">
    <property type="entry name" value="ITPase-like_fam"/>
</dbReference>
<comment type="similarity">
    <text evidence="3">Belongs to the Maf family.</text>
</comment>
<comment type="cofactor">
    <cofactor evidence="1 3">
        <name>a divalent metal cation</name>
        <dbReference type="ChEBI" id="CHEBI:60240"/>
    </cofactor>
</comment>
<dbReference type="HAMAP" id="MF_00528">
    <property type="entry name" value="Maf"/>
    <property type="match status" value="1"/>
</dbReference>
<dbReference type="PIRSF" id="PIRSF006305">
    <property type="entry name" value="Maf"/>
    <property type="match status" value="1"/>
</dbReference>
<gene>
    <name evidence="4" type="ORF">GCM10023147_35040</name>
</gene>
<comment type="caution">
    <text evidence="4">The sequence shown here is derived from an EMBL/GenBank/DDBJ whole genome shotgun (WGS) entry which is preliminary data.</text>
</comment>
<dbReference type="EC" id="3.6.1.9" evidence="3"/>
<dbReference type="EMBL" id="BAABFR010000063">
    <property type="protein sequence ID" value="GAA4398626.1"/>
    <property type="molecule type" value="Genomic_DNA"/>
</dbReference>
<dbReference type="Pfam" id="PF02545">
    <property type="entry name" value="Maf"/>
    <property type="match status" value="1"/>
</dbReference>
<reference evidence="5" key="1">
    <citation type="journal article" date="2019" name="Int. J. Syst. Evol. Microbiol.">
        <title>The Global Catalogue of Microorganisms (GCM) 10K type strain sequencing project: providing services to taxonomists for standard genome sequencing and annotation.</title>
        <authorList>
            <consortium name="The Broad Institute Genomics Platform"/>
            <consortium name="The Broad Institute Genome Sequencing Center for Infectious Disease"/>
            <person name="Wu L."/>
            <person name="Ma J."/>
        </authorList>
    </citation>
    <scope>NUCLEOTIDE SEQUENCE [LARGE SCALE GENOMIC DNA]</scope>
    <source>
        <strain evidence="5">JCM 17688</strain>
    </source>
</reference>
<keyword evidence="5" id="KW-1185">Reference proteome</keyword>
<proteinExistence type="inferred from homology"/>
<dbReference type="RefSeq" id="WP_344998359.1">
    <property type="nucleotide sequence ID" value="NZ_BAABFR010000063.1"/>
</dbReference>
<evidence type="ECO:0000256" key="3">
    <source>
        <dbReference type="HAMAP-Rule" id="MF_00528"/>
    </source>
</evidence>
<evidence type="ECO:0000256" key="1">
    <source>
        <dbReference type="ARBA" id="ARBA00001968"/>
    </source>
</evidence>